<evidence type="ECO:0000256" key="1">
    <source>
        <dbReference type="ARBA" id="ARBA00004177"/>
    </source>
</evidence>
<dbReference type="KEGG" id="aqu:100637579"/>
<feature type="compositionally biased region" description="Pro residues" evidence="8">
    <location>
        <begin position="169"/>
        <end position="205"/>
    </location>
</feature>
<dbReference type="GO" id="GO:0043130">
    <property type="term" value="F:ubiquitin binding"/>
    <property type="evidence" value="ECO:0007669"/>
    <property type="project" value="TreeGrafter"/>
</dbReference>
<dbReference type="PANTHER" id="PTHR23306:SF3">
    <property type="entry name" value="TUMOR SUPPRESSOR PROTEIN 101"/>
    <property type="match status" value="1"/>
</dbReference>
<dbReference type="OMA" id="YMNFPQP"/>
<evidence type="ECO:0000256" key="2">
    <source>
        <dbReference type="ARBA" id="ARBA00009594"/>
    </source>
</evidence>
<evidence type="ECO:0000259" key="10">
    <source>
        <dbReference type="PROSITE" id="PS51322"/>
    </source>
</evidence>
<dbReference type="InParanoid" id="A0A1X7V8G5"/>
<dbReference type="Gene3D" id="6.10.140.820">
    <property type="match status" value="1"/>
</dbReference>
<gene>
    <name evidence="11" type="primary">100637579</name>
</gene>
<dbReference type="OrthoDB" id="306304at2759"/>
<evidence type="ECO:0000313" key="11">
    <source>
        <dbReference type="EnsemblMetazoa" id="Aqu2.1.36590_001"/>
    </source>
</evidence>
<dbReference type="PROSITE" id="PS51312">
    <property type="entry name" value="SB"/>
    <property type="match status" value="1"/>
</dbReference>
<evidence type="ECO:0000256" key="7">
    <source>
        <dbReference type="PROSITE-ProRule" id="PRU00644"/>
    </source>
</evidence>
<dbReference type="InterPro" id="IPR016135">
    <property type="entry name" value="UBQ-conjugating_enzyme/RWD"/>
</dbReference>
<reference evidence="12" key="1">
    <citation type="journal article" date="2010" name="Nature">
        <title>The Amphimedon queenslandica genome and the evolution of animal complexity.</title>
        <authorList>
            <person name="Srivastava M."/>
            <person name="Simakov O."/>
            <person name="Chapman J."/>
            <person name="Fahey B."/>
            <person name="Gauthier M.E."/>
            <person name="Mitros T."/>
            <person name="Richards G.S."/>
            <person name="Conaco C."/>
            <person name="Dacre M."/>
            <person name="Hellsten U."/>
            <person name="Larroux C."/>
            <person name="Putnam N.H."/>
            <person name="Stanke M."/>
            <person name="Adamska M."/>
            <person name="Darling A."/>
            <person name="Degnan S.M."/>
            <person name="Oakley T.H."/>
            <person name="Plachetzki D.C."/>
            <person name="Zhai Y."/>
            <person name="Adamski M."/>
            <person name="Calcino A."/>
            <person name="Cummins S.F."/>
            <person name="Goodstein D.M."/>
            <person name="Harris C."/>
            <person name="Jackson D.J."/>
            <person name="Leys S.P."/>
            <person name="Shu S."/>
            <person name="Woodcroft B.J."/>
            <person name="Vervoort M."/>
            <person name="Kosik K.S."/>
            <person name="Manning G."/>
            <person name="Degnan B.M."/>
            <person name="Rokhsar D.S."/>
        </authorList>
    </citation>
    <scope>NUCLEOTIDE SEQUENCE [LARGE SCALE GENOMIC DNA]</scope>
</reference>
<dbReference type="EnsemblMetazoa" id="Aqu2.1.36590_001">
    <property type="protein sequence ID" value="Aqu2.1.36590_001"/>
    <property type="gene ID" value="Aqu2.1.36590"/>
</dbReference>
<comment type="similarity">
    <text evidence="2">Belongs to the ubiquitin-conjugating enzyme family. UEV subfamily.</text>
</comment>
<evidence type="ECO:0000256" key="8">
    <source>
        <dbReference type="SAM" id="MobiDB-lite"/>
    </source>
</evidence>
<dbReference type="InterPro" id="IPR017916">
    <property type="entry name" value="SB_dom"/>
</dbReference>
<dbReference type="Gene3D" id="6.10.250.370">
    <property type="match status" value="1"/>
</dbReference>
<dbReference type="Gene3D" id="3.10.110.10">
    <property type="entry name" value="Ubiquitin Conjugating Enzyme"/>
    <property type="match status" value="1"/>
</dbReference>
<feature type="compositionally biased region" description="Basic and acidic residues" evidence="8">
    <location>
        <begin position="272"/>
        <end position="291"/>
    </location>
</feature>
<feature type="compositionally biased region" description="Pro residues" evidence="8">
    <location>
        <begin position="232"/>
        <end position="258"/>
    </location>
</feature>
<keyword evidence="12" id="KW-1185">Reference proteome</keyword>
<dbReference type="GO" id="GO:0000813">
    <property type="term" value="C:ESCRT I complex"/>
    <property type="evidence" value="ECO:0007669"/>
    <property type="project" value="TreeGrafter"/>
</dbReference>
<dbReference type="STRING" id="400682.A0A1X7V8G5"/>
<accession>A0A1X7V8G5</accession>
<evidence type="ECO:0000259" key="9">
    <source>
        <dbReference type="PROSITE" id="PS51312"/>
    </source>
</evidence>
<keyword evidence="4" id="KW-0967">Endosome</keyword>
<organism evidence="11">
    <name type="scientific">Amphimedon queenslandica</name>
    <name type="common">Sponge</name>
    <dbReference type="NCBI Taxonomy" id="400682"/>
    <lineage>
        <taxon>Eukaryota</taxon>
        <taxon>Metazoa</taxon>
        <taxon>Porifera</taxon>
        <taxon>Demospongiae</taxon>
        <taxon>Heteroscleromorpha</taxon>
        <taxon>Haplosclerida</taxon>
        <taxon>Niphatidae</taxon>
        <taxon>Amphimedon</taxon>
    </lineage>
</organism>
<keyword evidence="3 7" id="KW-0813">Transport</keyword>
<evidence type="ECO:0000256" key="3">
    <source>
        <dbReference type="ARBA" id="ARBA00022448"/>
    </source>
</evidence>
<dbReference type="AlphaFoldDB" id="A0A1X7V8G5"/>
<keyword evidence="6" id="KW-0175">Coiled coil</keyword>
<evidence type="ECO:0008006" key="13">
    <source>
        <dbReference type="Google" id="ProtNLM"/>
    </source>
</evidence>
<dbReference type="PROSITE" id="PS51322">
    <property type="entry name" value="UEV"/>
    <property type="match status" value="1"/>
</dbReference>
<reference evidence="11" key="2">
    <citation type="submission" date="2017-05" db="UniProtKB">
        <authorList>
            <consortium name="EnsemblMetazoa"/>
        </authorList>
    </citation>
    <scope>IDENTIFICATION</scope>
</reference>
<feature type="region of interest" description="Disordered" evidence="8">
    <location>
        <begin position="148"/>
        <end position="291"/>
    </location>
</feature>
<dbReference type="InterPro" id="IPR037202">
    <property type="entry name" value="ESCRT_assembly_dom"/>
</dbReference>
<feature type="compositionally biased region" description="Low complexity" evidence="8">
    <location>
        <begin position="212"/>
        <end position="229"/>
    </location>
</feature>
<dbReference type="EnsemblMetazoa" id="XM_003385119.3">
    <property type="protein sequence ID" value="XP_003385167.1"/>
    <property type="gene ID" value="LOC100637579"/>
</dbReference>
<dbReference type="GO" id="GO:0008333">
    <property type="term" value="P:endosome to lysosome transport"/>
    <property type="evidence" value="ECO:0007669"/>
    <property type="project" value="TreeGrafter"/>
</dbReference>
<feature type="domain" description="UEV" evidence="10">
    <location>
        <begin position="2"/>
        <end position="145"/>
    </location>
</feature>
<sequence>MAVNLKDIKSHMKGYPLMDPAARDVQASLQHYKDLKIGSENYIHHDGRKELLFRLKGTIPVSFRGSTYNIPIIIWVQRTHPKINPIVFVTPTPEMSINPSRFVDHSGRVYLPYISEWKQGKSDLTALLQILCVTFAENIPVYSRQQAAAGYNPPGSYRPPSAGGGAYRPPHPPQPQPGYNPYPQAQHPPYPQPGGQPGYPGPTPYPVQASMPTPGGYQPQPAPYPTGGYNQPPYPSPQGHPGGGYPPGPSGYIPPYPQPGGVVNAQPQMSAEEERRKKEEEERERAKENRISLESAVEDKIKRQLQNIMERAEDEMKALNDTQKKLKDNNEKLTKMLREMETKQNEVNSSIDTLRQKTAEVDSIIEYLESQPDEFNIDEAVVATNPVHNQILRLYAEENAIDDTIYYLGEALRRGVITSEAFLKHVRDLSRRQFMARATIIKAREASKLPPHGIPG</sequence>
<dbReference type="CDD" id="cd11685">
    <property type="entry name" value="UEV_TSG101-like"/>
    <property type="match status" value="1"/>
</dbReference>
<dbReference type="Proteomes" id="UP000007879">
    <property type="component" value="Unassembled WGS sequence"/>
</dbReference>
<dbReference type="InterPro" id="IPR052070">
    <property type="entry name" value="ESCRT-I_UEV_domain"/>
</dbReference>
<feature type="domain" description="SB" evidence="9">
    <location>
        <begin position="385"/>
        <end position="453"/>
    </location>
</feature>
<name>A0A1X7V8G5_AMPQE</name>
<dbReference type="Pfam" id="PF09454">
    <property type="entry name" value="Vps23_core"/>
    <property type="match status" value="1"/>
</dbReference>
<dbReference type="SUPFAM" id="SSF54495">
    <property type="entry name" value="UBC-like"/>
    <property type="match status" value="1"/>
</dbReference>
<dbReference type="InterPro" id="IPR008883">
    <property type="entry name" value="UEV_N"/>
</dbReference>
<dbReference type="GO" id="GO:0015031">
    <property type="term" value="P:protein transport"/>
    <property type="evidence" value="ECO:0007669"/>
    <property type="project" value="UniProtKB-UniRule"/>
</dbReference>
<comment type="subcellular location">
    <subcellularLocation>
        <location evidence="1">Endosome</location>
    </subcellularLocation>
</comment>
<protein>
    <recommendedName>
        <fullName evidence="13">UEV domain-containing protein</fullName>
    </recommendedName>
</protein>
<evidence type="ECO:0000313" key="12">
    <source>
        <dbReference type="Proteomes" id="UP000007879"/>
    </source>
</evidence>
<dbReference type="Pfam" id="PF05743">
    <property type="entry name" value="UEV"/>
    <property type="match status" value="1"/>
</dbReference>
<dbReference type="SUPFAM" id="SSF140111">
    <property type="entry name" value="Endosomal sorting complex assembly domain"/>
    <property type="match status" value="1"/>
</dbReference>
<dbReference type="eggNOG" id="KOG2391">
    <property type="taxonomic scope" value="Eukaryota"/>
</dbReference>
<keyword evidence="5 7" id="KW-0653">Protein transport</keyword>
<evidence type="ECO:0000256" key="5">
    <source>
        <dbReference type="ARBA" id="ARBA00022927"/>
    </source>
</evidence>
<dbReference type="PANTHER" id="PTHR23306">
    <property type="entry name" value="TUMOR SUSCEPTIBILITY GENE 101 PROTEIN-RELATED"/>
    <property type="match status" value="1"/>
</dbReference>
<evidence type="ECO:0000256" key="6">
    <source>
        <dbReference type="ARBA" id="ARBA00023054"/>
    </source>
</evidence>
<evidence type="ECO:0000256" key="4">
    <source>
        <dbReference type="ARBA" id="ARBA00022753"/>
    </source>
</evidence>
<proteinExistence type="inferred from homology"/>